<evidence type="ECO:0000313" key="3">
    <source>
        <dbReference type="Proteomes" id="UP000242164"/>
    </source>
</evidence>
<feature type="chain" id="PRO_5043634575" description="DNA polymerase III subunit delta" evidence="1">
    <location>
        <begin position="20"/>
        <end position="190"/>
    </location>
</feature>
<accession>A0AAX2CK17</accession>
<comment type="caution">
    <text evidence="2">The sequence shown here is derived from an EMBL/GenBank/DDBJ whole genome shotgun (WGS) entry which is preliminary data.</text>
</comment>
<name>A0AAX2CK17_9BACI</name>
<evidence type="ECO:0000256" key="1">
    <source>
        <dbReference type="SAM" id="SignalP"/>
    </source>
</evidence>
<gene>
    <name evidence="2" type="ORF">BCB44BAC_03261</name>
</gene>
<proteinExistence type="predicted"/>
<evidence type="ECO:0000313" key="2">
    <source>
        <dbReference type="EMBL" id="SCM00038.1"/>
    </source>
</evidence>
<reference evidence="2 3" key="1">
    <citation type="submission" date="2016-08" db="EMBL/GenBank/DDBJ databases">
        <authorList>
            <person name="Loux V."/>
            <person name="Rue O."/>
        </authorList>
    </citation>
    <scope>NUCLEOTIDE SEQUENCE [LARGE SCALE GENOMIC DNA]</scope>
    <source>
        <strain evidence="2 3">AFSSA_08CEB44bac</strain>
    </source>
</reference>
<dbReference type="Proteomes" id="UP000242164">
    <property type="component" value="Unassembled WGS sequence"/>
</dbReference>
<organism evidence="2 3">
    <name type="scientific">Bacillus cytotoxicus</name>
    <dbReference type="NCBI Taxonomy" id="580165"/>
    <lineage>
        <taxon>Bacteria</taxon>
        <taxon>Bacillati</taxon>
        <taxon>Bacillota</taxon>
        <taxon>Bacilli</taxon>
        <taxon>Bacillales</taxon>
        <taxon>Bacillaceae</taxon>
        <taxon>Bacillus</taxon>
        <taxon>Bacillus cereus group</taxon>
    </lineage>
</organism>
<protein>
    <recommendedName>
        <fullName evidence="4">DNA polymerase III subunit delta</fullName>
    </recommendedName>
</protein>
<sequence length="190" mass="22259">MKKALVCFMISSVFISACAFQQTVKEDKQFVETTGGGADRVFGPMLVKDIPNYFPVSFKVPTFLPYDMMDDAKAEVRKIGKEKAVLTIKYKQQERGRKDYIELTVANFSYSFPYIVEQNRFQEQIRLNNGVTAYFKNKDDGEREEEFATLIWKEKELEYQLLYRNTFVQQESEVIKRNLLYIANNMKKTS</sequence>
<dbReference type="AlphaFoldDB" id="A0AAX2CK17"/>
<evidence type="ECO:0008006" key="4">
    <source>
        <dbReference type="Google" id="ProtNLM"/>
    </source>
</evidence>
<dbReference type="EMBL" id="FMIK01000043">
    <property type="protein sequence ID" value="SCM00038.1"/>
    <property type="molecule type" value="Genomic_DNA"/>
</dbReference>
<dbReference type="PROSITE" id="PS51257">
    <property type="entry name" value="PROKAR_LIPOPROTEIN"/>
    <property type="match status" value="1"/>
</dbReference>
<keyword evidence="1" id="KW-0732">Signal</keyword>
<feature type="signal peptide" evidence="1">
    <location>
        <begin position="1"/>
        <end position="19"/>
    </location>
</feature>